<dbReference type="AlphaFoldDB" id="A0A2T5JUQ7"/>
<proteinExistence type="predicted"/>
<name>A0A2T5JUQ7_9RHOB</name>
<dbReference type="RefSeq" id="WP_101341150.1">
    <property type="nucleotide sequence ID" value="NZ_CP090024.1"/>
</dbReference>
<keyword evidence="2" id="KW-1185">Reference proteome</keyword>
<dbReference type="Proteomes" id="UP000244060">
    <property type="component" value="Unassembled WGS sequence"/>
</dbReference>
<dbReference type="EMBL" id="QAOT01000019">
    <property type="protein sequence ID" value="PTR13897.1"/>
    <property type="molecule type" value="Genomic_DNA"/>
</dbReference>
<dbReference type="OrthoDB" id="7859181at2"/>
<protein>
    <submittedName>
        <fullName evidence="1">Uncharacterized protein</fullName>
    </submittedName>
</protein>
<evidence type="ECO:0000313" key="2">
    <source>
        <dbReference type="Proteomes" id="UP000244060"/>
    </source>
</evidence>
<reference evidence="1 2" key="1">
    <citation type="submission" date="2018-04" db="EMBL/GenBank/DDBJ databases">
        <title>Genomic Encyclopedia of Type Strains, Phase III (KMG-III): the genomes of soil and plant-associated and newly described type strains.</title>
        <authorList>
            <person name="Whitman W."/>
        </authorList>
    </citation>
    <scope>NUCLEOTIDE SEQUENCE [LARGE SCALE GENOMIC DNA]</scope>
    <source>
        <strain evidence="1 2">KA25</strain>
    </source>
</reference>
<accession>A0A2T5JUQ7</accession>
<evidence type="ECO:0000313" key="1">
    <source>
        <dbReference type="EMBL" id="PTR13897.1"/>
    </source>
</evidence>
<sequence>MTGLAFPSRRVGLRQALVTGRAWERFTERGLPVHEAQLRGSHAGGGAVFRTGLTLRPGGWFALHLDPARDMPDLAAAGAVTLTLTLRARGLAPVERSLNVTGADLALVEVPLLVAGQALTAERVAGAPFAFSVTVDPPPLLLEGLVLRDHDPAEPAAGVAVRANGADAAVTDAEGRFRIAALPLAESVTLDFDDTAATTTHVLRPDWGGRVLSATFSIPSA</sequence>
<organism evidence="1 2">
    <name type="scientific">Cereibacter azotoformans</name>
    <dbReference type="NCBI Taxonomy" id="43057"/>
    <lineage>
        <taxon>Bacteria</taxon>
        <taxon>Pseudomonadati</taxon>
        <taxon>Pseudomonadota</taxon>
        <taxon>Alphaproteobacteria</taxon>
        <taxon>Rhodobacterales</taxon>
        <taxon>Paracoccaceae</taxon>
        <taxon>Cereibacter</taxon>
    </lineage>
</organism>
<comment type="caution">
    <text evidence="1">The sequence shown here is derived from an EMBL/GenBank/DDBJ whole genome shotgun (WGS) entry which is preliminary data.</text>
</comment>
<gene>
    <name evidence="1" type="ORF">C8J28_11962</name>
</gene>